<proteinExistence type="predicted"/>
<reference evidence="2 3" key="1">
    <citation type="journal article" date="2016" name="Nat. Commun.">
        <title>Thousands of microbial genomes shed light on interconnected biogeochemical processes in an aquifer system.</title>
        <authorList>
            <person name="Anantharaman K."/>
            <person name="Brown C.T."/>
            <person name="Hug L.A."/>
            <person name="Sharon I."/>
            <person name="Castelle C.J."/>
            <person name="Probst A.J."/>
            <person name="Thomas B.C."/>
            <person name="Singh A."/>
            <person name="Wilkins M.J."/>
            <person name="Karaoz U."/>
            <person name="Brodie E.L."/>
            <person name="Williams K.H."/>
            <person name="Hubbard S.S."/>
            <person name="Banfield J.F."/>
        </authorList>
    </citation>
    <scope>NUCLEOTIDE SEQUENCE [LARGE SCALE GENOMIC DNA]</scope>
</reference>
<accession>A0A1G2BRE4</accession>
<keyword evidence="1" id="KW-1133">Transmembrane helix</keyword>
<name>A0A1G2BRE4_9BACT</name>
<evidence type="ECO:0000313" key="3">
    <source>
        <dbReference type="Proteomes" id="UP000177349"/>
    </source>
</evidence>
<dbReference type="EMBL" id="MHKN01000048">
    <property type="protein sequence ID" value="OGY91149.1"/>
    <property type="molecule type" value="Genomic_DNA"/>
</dbReference>
<comment type="caution">
    <text evidence="2">The sequence shown here is derived from an EMBL/GenBank/DDBJ whole genome shotgun (WGS) entry which is preliminary data.</text>
</comment>
<keyword evidence="1" id="KW-0472">Membrane</keyword>
<protein>
    <submittedName>
        <fullName evidence="2">Uncharacterized protein</fullName>
    </submittedName>
</protein>
<keyword evidence="1" id="KW-0812">Transmembrane</keyword>
<sequence length="132" mass="14799">MRINTIFRKHSGAVGLLSVILVTMLVLVFMLTISLQVMLNIKNARLHQDFSTIYYVTEGALRDARMQLKKEETFSRTFLDISLNNVDVTRAMTATLSLQDVSATGTDNLISRVFRSTCETYMDGCVTAEQAP</sequence>
<feature type="transmembrane region" description="Helical" evidence="1">
    <location>
        <begin position="12"/>
        <end position="39"/>
    </location>
</feature>
<organism evidence="2 3">
    <name type="scientific">Candidatus Komeilibacteria bacterium RIFCSPLOWO2_01_FULL_53_11</name>
    <dbReference type="NCBI Taxonomy" id="1798552"/>
    <lineage>
        <taxon>Bacteria</taxon>
        <taxon>Candidatus Komeiliibacteriota</taxon>
    </lineage>
</organism>
<evidence type="ECO:0000256" key="1">
    <source>
        <dbReference type="SAM" id="Phobius"/>
    </source>
</evidence>
<dbReference type="AlphaFoldDB" id="A0A1G2BRE4"/>
<evidence type="ECO:0000313" key="2">
    <source>
        <dbReference type="EMBL" id="OGY91149.1"/>
    </source>
</evidence>
<gene>
    <name evidence="2" type="ORF">A3B31_01340</name>
</gene>
<dbReference type="Proteomes" id="UP000177349">
    <property type="component" value="Unassembled WGS sequence"/>
</dbReference>